<comment type="similarity">
    <text evidence="2">Belongs to the ABC-4 integral membrane protein family. LolC/E subfamily.</text>
</comment>
<evidence type="ECO:0000259" key="8">
    <source>
        <dbReference type="Pfam" id="PF02687"/>
    </source>
</evidence>
<feature type="transmembrane region" description="Helical" evidence="7">
    <location>
        <begin position="378"/>
        <end position="399"/>
    </location>
</feature>
<evidence type="ECO:0000313" key="10">
    <source>
        <dbReference type="EMBL" id="KZE78255.1"/>
    </source>
</evidence>
<protein>
    <submittedName>
        <fullName evidence="10">Transmembrane permease</fullName>
    </submittedName>
</protein>
<dbReference type="InterPro" id="IPR003838">
    <property type="entry name" value="ABC3_permease_C"/>
</dbReference>
<dbReference type="AlphaFoldDB" id="A0A161SCR8"/>
<evidence type="ECO:0000256" key="5">
    <source>
        <dbReference type="ARBA" id="ARBA00022989"/>
    </source>
</evidence>
<keyword evidence="4 7" id="KW-0812">Transmembrane</keyword>
<dbReference type="GO" id="GO:0098797">
    <property type="term" value="C:plasma membrane protein complex"/>
    <property type="evidence" value="ECO:0007669"/>
    <property type="project" value="TreeGrafter"/>
</dbReference>
<evidence type="ECO:0000256" key="1">
    <source>
        <dbReference type="ARBA" id="ARBA00004651"/>
    </source>
</evidence>
<evidence type="ECO:0000256" key="4">
    <source>
        <dbReference type="ARBA" id="ARBA00022692"/>
    </source>
</evidence>
<evidence type="ECO:0000313" key="11">
    <source>
        <dbReference type="Proteomes" id="UP000076630"/>
    </source>
</evidence>
<feature type="transmembrane region" description="Helical" evidence="7">
    <location>
        <begin position="323"/>
        <end position="349"/>
    </location>
</feature>
<dbReference type="Proteomes" id="UP000076630">
    <property type="component" value="Unassembled WGS sequence"/>
</dbReference>
<dbReference type="Pfam" id="PF12704">
    <property type="entry name" value="MacB_PCD"/>
    <property type="match status" value="1"/>
</dbReference>
<dbReference type="RefSeq" id="WP_038984511.1">
    <property type="nucleotide sequence ID" value="NZ_JACAJU010000003.1"/>
</dbReference>
<evidence type="ECO:0000259" key="9">
    <source>
        <dbReference type="Pfam" id="PF12704"/>
    </source>
</evidence>
<sequence>MKLEYFITKRLVTTKNYKSSVSAPIIKIAITAIALGMIMMLISVATGLGLKYKIRDKISAFSGHIVITNYDSNITDITIKPIDASTVESADIKEIQGIKHIQKYASKAGIIRTETSFEGIVYKGVDSLYDLNEIKDYLVDGRLPKQIQGMSNEVLLSKYMADRMHFKVGDKVTTYFMKEWGNKIPNVRQFEVVGIYNSALQQFDANIVIGDIKHVQRLNRWQSNEVGGFEVVLNDFDEIQQKGQELYMKLPSTVDSKTIVDKYSNIFSWIDMFDFNIMIIIVIMVVVASINMIVALLVLILERTQMIGILKAMGANNWSIRKIFLYNATYLIIKGLLYGNAIGLGLLYAQKYFGFIKLDSSSYYVREAPVLIRFTDVLLLNVGVVVIAFLVLLIPSYLISKISPVKAIRYD</sequence>
<keyword evidence="5 7" id="KW-1133">Transmembrane helix</keyword>
<keyword evidence="6 7" id="KW-0472">Membrane</keyword>
<dbReference type="GO" id="GO:0044874">
    <property type="term" value="P:lipoprotein localization to outer membrane"/>
    <property type="evidence" value="ECO:0007669"/>
    <property type="project" value="TreeGrafter"/>
</dbReference>
<dbReference type="OrthoDB" id="1522670at2"/>
<comment type="subcellular location">
    <subcellularLocation>
        <location evidence="1">Cell membrane</location>
        <topology evidence="1">Multi-pass membrane protein</topology>
    </subcellularLocation>
</comment>
<dbReference type="PANTHER" id="PTHR30489">
    <property type="entry name" value="LIPOPROTEIN-RELEASING SYSTEM TRANSMEMBRANE PROTEIN LOLE"/>
    <property type="match status" value="1"/>
</dbReference>
<keyword evidence="11" id="KW-1185">Reference proteome</keyword>
<dbReference type="PANTHER" id="PTHR30489:SF0">
    <property type="entry name" value="LIPOPROTEIN-RELEASING SYSTEM TRANSMEMBRANE PROTEIN LOLE"/>
    <property type="match status" value="1"/>
</dbReference>
<feature type="domain" description="MacB-like periplasmic core" evidence="9">
    <location>
        <begin position="28"/>
        <end position="256"/>
    </location>
</feature>
<dbReference type="Pfam" id="PF02687">
    <property type="entry name" value="FtsX"/>
    <property type="match status" value="1"/>
</dbReference>
<evidence type="ECO:0000256" key="6">
    <source>
        <dbReference type="ARBA" id="ARBA00023136"/>
    </source>
</evidence>
<reference evidence="10 11" key="1">
    <citation type="submission" date="2016-01" db="EMBL/GenBank/DDBJ databases">
        <title>Whole genome sequencing of Myroides marinus L41.</title>
        <authorList>
            <person name="Hong K.W."/>
        </authorList>
    </citation>
    <scope>NUCLEOTIDE SEQUENCE [LARGE SCALE GENOMIC DNA]</scope>
    <source>
        <strain evidence="10 11">L41</strain>
    </source>
</reference>
<dbReference type="EMBL" id="LQNU01000065">
    <property type="protein sequence ID" value="KZE78255.1"/>
    <property type="molecule type" value="Genomic_DNA"/>
</dbReference>
<evidence type="ECO:0000256" key="7">
    <source>
        <dbReference type="SAM" id="Phobius"/>
    </source>
</evidence>
<name>A0A161SCR8_9FLAO</name>
<feature type="transmembrane region" description="Helical" evidence="7">
    <location>
        <begin position="277"/>
        <end position="302"/>
    </location>
</feature>
<dbReference type="InterPro" id="IPR025857">
    <property type="entry name" value="MacB_PCD"/>
</dbReference>
<feature type="transmembrane region" description="Helical" evidence="7">
    <location>
        <begin position="25"/>
        <end position="50"/>
    </location>
</feature>
<feature type="domain" description="ABC3 transporter permease C-terminal" evidence="8">
    <location>
        <begin position="278"/>
        <end position="404"/>
    </location>
</feature>
<keyword evidence="3" id="KW-1003">Cell membrane</keyword>
<gene>
    <name evidence="10" type="ORF">AV926_12420</name>
</gene>
<proteinExistence type="inferred from homology"/>
<accession>A0A161SCR8</accession>
<organism evidence="10 11">
    <name type="scientific">Myroides marinus</name>
    <dbReference type="NCBI Taxonomy" id="703342"/>
    <lineage>
        <taxon>Bacteria</taxon>
        <taxon>Pseudomonadati</taxon>
        <taxon>Bacteroidota</taxon>
        <taxon>Flavobacteriia</taxon>
        <taxon>Flavobacteriales</taxon>
        <taxon>Flavobacteriaceae</taxon>
        <taxon>Myroides</taxon>
    </lineage>
</organism>
<evidence type="ECO:0000256" key="2">
    <source>
        <dbReference type="ARBA" id="ARBA00005236"/>
    </source>
</evidence>
<evidence type="ECO:0000256" key="3">
    <source>
        <dbReference type="ARBA" id="ARBA00022475"/>
    </source>
</evidence>
<comment type="caution">
    <text evidence="10">The sequence shown here is derived from an EMBL/GenBank/DDBJ whole genome shotgun (WGS) entry which is preliminary data.</text>
</comment>
<dbReference type="InterPro" id="IPR051447">
    <property type="entry name" value="Lipoprotein-release_system"/>
</dbReference>